<evidence type="ECO:0000256" key="6">
    <source>
        <dbReference type="PROSITE-ProRule" id="PRU00117"/>
    </source>
</evidence>
<dbReference type="SUPFAM" id="SSF54791">
    <property type="entry name" value="Eukaryotic type KH-domain (KH-domain type I)"/>
    <property type="match status" value="3"/>
</dbReference>
<keyword evidence="7" id="KW-0472">Membrane</keyword>
<keyword evidence="4 6" id="KW-0694">RNA-binding</keyword>
<evidence type="ECO:0000313" key="9">
    <source>
        <dbReference type="Ensembl" id="ENSAOCP00000049594.1"/>
    </source>
</evidence>
<keyword evidence="7" id="KW-0812">Transmembrane</keyword>
<evidence type="ECO:0000256" key="3">
    <source>
        <dbReference type="ARBA" id="ARBA00022737"/>
    </source>
</evidence>
<dbReference type="InterPro" id="IPR036612">
    <property type="entry name" value="KH_dom_type_1_sf"/>
</dbReference>
<reference evidence="9" key="3">
    <citation type="submission" date="2025-09" db="UniProtKB">
        <authorList>
            <consortium name="Ensembl"/>
        </authorList>
    </citation>
    <scope>IDENTIFICATION</scope>
</reference>
<feature type="domain" description="K Homology" evidence="8">
    <location>
        <begin position="14"/>
        <end position="74"/>
    </location>
</feature>
<accession>A0AAQ5Y9U1</accession>
<evidence type="ECO:0000256" key="1">
    <source>
        <dbReference type="ARBA" id="ARBA00004496"/>
    </source>
</evidence>
<organism evidence="9 10">
    <name type="scientific">Amphiprion ocellaris</name>
    <name type="common">Clown anemonefish</name>
    <dbReference type="NCBI Taxonomy" id="80972"/>
    <lineage>
        <taxon>Eukaryota</taxon>
        <taxon>Metazoa</taxon>
        <taxon>Chordata</taxon>
        <taxon>Craniata</taxon>
        <taxon>Vertebrata</taxon>
        <taxon>Euteleostomi</taxon>
        <taxon>Actinopterygii</taxon>
        <taxon>Neopterygii</taxon>
        <taxon>Teleostei</taxon>
        <taxon>Neoteleostei</taxon>
        <taxon>Acanthomorphata</taxon>
        <taxon>Ovalentaria</taxon>
        <taxon>Pomacentridae</taxon>
        <taxon>Amphiprion</taxon>
    </lineage>
</organism>
<evidence type="ECO:0000259" key="8">
    <source>
        <dbReference type="SMART" id="SM00322"/>
    </source>
</evidence>
<keyword evidence="5" id="KW-0238">DNA-binding</keyword>
<protein>
    <recommendedName>
        <fullName evidence="8">K Homology domain-containing protein</fullName>
    </recommendedName>
</protein>
<feature type="domain" description="K Homology" evidence="8">
    <location>
        <begin position="272"/>
        <end position="342"/>
    </location>
</feature>
<dbReference type="PANTHER" id="PTHR10288">
    <property type="entry name" value="KH DOMAIN CONTAINING RNA BINDING PROTEIN"/>
    <property type="match status" value="1"/>
</dbReference>
<dbReference type="InterPro" id="IPR004088">
    <property type="entry name" value="KH_dom_type_1"/>
</dbReference>
<name>A0AAQ5Y9U1_AMPOC</name>
<dbReference type="AlphaFoldDB" id="A0AAQ5Y9U1"/>
<dbReference type="Proteomes" id="UP001501940">
    <property type="component" value="Chromosome 24"/>
</dbReference>
<dbReference type="GO" id="GO:0003723">
    <property type="term" value="F:RNA binding"/>
    <property type="evidence" value="ECO:0007669"/>
    <property type="project" value="UniProtKB-UniRule"/>
</dbReference>
<proteinExistence type="predicted"/>
<sequence>MEPIKVQSEGGLNVTLTIRLLMHGKKGETVKKMREDSGARINISEGNCPERIVTITGPTDAIFKAFAMIAYKFEEDIINSMSNSPATSKPPVTLRLVVPASQCGSLIGKGGSKIKEMRESTGAQVQVAGDMLPNSTERAVTISGAPEAIIQCVKQICVVMLESPPKGATIPYRPKPASTPVIFSGGQVRADPLGASTANLSLLLQHQPLPAYTIQGQYAIPHPDVSSNPTLLSSSSPPQQLSKLHQLAMQQTPFTPLGQTTPAFPGLDASNQASTHELTIPNDLIGCIIGRQGTKINEIRQMSGAQIKIANAMEGSSERQITITGTPANISLAQYLINARSEREQALMLMGVSETNSPVSYFQFFSCLFLSLSYLLLSTIIVLKSLYFDVFHTVFLEIR</sequence>
<dbReference type="FunFam" id="3.30.1370.10:FF:000005">
    <property type="entry name" value="poly(RC)-binding protein 2 isoform X1"/>
    <property type="match status" value="1"/>
</dbReference>
<evidence type="ECO:0000256" key="5">
    <source>
        <dbReference type="ARBA" id="ARBA00023125"/>
    </source>
</evidence>
<dbReference type="FunFam" id="3.30.1370.10:FF:000002">
    <property type="entry name" value="poly(RC)-binding protein 2 isoform X1"/>
    <property type="match status" value="1"/>
</dbReference>
<dbReference type="GeneTree" id="ENSGT00940000162768"/>
<dbReference type="SMART" id="SM00322">
    <property type="entry name" value="KH"/>
    <property type="match status" value="3"/>
</dbReference>
<evidence type="ECO:0000256" key="4">
    <source>
        <dbReference type="ARBA" id="ARBA00022884"/>
    </source>
</evidence>
<keyword evidence="7" id="KW-1133">Transmembrane helix</keyword>
<dbReference type="CDD" id="cd22522">
    <property type="entry name" value="KH-I_PCBP3_rpt3"/>
    <property type="match status" value="1"/>
</dbReference>
<dbReference type="GO" id="GO:0003677">
    <property type="term" value="F:DNA binding"/>
    <property type="evidence" value="ECO:0007669"/>
    <property type="project" value="UniProtKB-KW"/>
</dbReference>
<keyword evidence="10" id="KW-1185">Reference proteome</keyword>
<dbReference type="InterPro" id="IPR004087">
    <property type="entry name" value="KH_dom"/>
</dbReference>
<feature type="transmembrane region" description="Helical" evidence="7">
    <location>
        <begin position="361"/>
        <end position="383"/>
    </location>
</feature>
<keyword evidence="2" id="KW-0963">Cytoplasm</keyword>
<reference evidence="9 10" key="1">
    <citation type="submission" date="2022-01" db="EMBL/GenBank/DDBJ databases">
        <title>A chromosome-scale genome assembly of the false clownfish, Amphiprion ocellaris.</title>
        <authorList>
            <person name="Ryu T."/>
        </authorList>
    </citation>
    <scope>NUCLEOTIDE SEQUENCE [LARGE SCALE GENOMIC DNA]</scope>
</reference>
<dbReference type="PROSITE" id="PS50084">
    <property type="entry name" value="KH_TYPE_1"/>
    <property type="match status" value="3"/>
</dbReference>
<gene>
    <name evidence="9" type="primary">PCBP3</name>
</gene>
<reference evidence="9" key="2">
    <citation type="submission" date="2025-08" db="UniProtKB">
        <authorList>
            <consortium name="Ensembl"/>
        </authorList>
    </citation>
    <scope>IDENTIFICATION</scope>
</reference>
<dbReference type="GO" id="GO:0005737">
    <property type="term" value="C:cytoplasm"/>
    <property type="evidence" value="ECO:0007669"/>
    <property type="project" value="UniProtKB-SubCell"/>
</dbReference>
<keyword evidence="3" id="KW-0677">Repeat</keyword>
<dbReference type="CDD" id="cd22519">
    <property type="entry name" value="KH-I_PCBP3_rpt2"/>
    <property type="match status" value="1"/>
</dbReference>
<comment type="subcellular location">
    <subcellularLocation>
        <location evidence="1">Cytoplasm</location>
    </subcellularLocation>
</comment>
<feature type="domain" description="K Homology" evidence="8">
    <location>
        <begin position="90"/>
        <end position="161"/>
    </location>
</feature>
<evidence type="ECO:0000256" key="2">
    <source>
        <dbReference type="ARBA" id="ARBA00022490"/>
    </source>
</evidence>
<evidence type="ECO:0000313" key="10">
    <source>
        <dbReference type="Proteomes" id="UP001501940"/>
    </source>
</evidence>
<dbReference type="Pfam" id="PF00013">
    <property type="entry name" value="KH_1"/>
    <property type="match status" value="3"/>
</dbReference>
<dbReference type="Gene3D" id="3.30.1370.10">
    <property type="entry name" value="K Homology domain, type 1"/>
    <property type="match status" value="3"/>
</dbReference>
<dbReference type="Ensembl" id="ENSAOCT00000083952.1">
    <property type="protein sequence ID" value="ENSAOCP00000049594.1"/>
    <property type="gene ID" value="ENSAOCG00000008592.2"/>
</dbReference>
<evidence type="ECO:0000256" key="7">
    <source>
        <dbReference type="SAM" id="Phobius"/>
    </source>
</evidence>